<accession>A0ABT4D339</accession>
<dbReference type="Pfam" id="PF04389">
    <property type="entry name" value="Peptidase_M28"/>
    <property type="match status" value="1"/>
</dbReference>
<evidence type="ECO:0000256" key="1">
    <source>
        <dbReference type="SAM" id="Phobius"/>
    </source>
</evidence>
<dbReference type="RefSeq" id="WP_268042172.1">
    <property type="nucleotide sequence ID" value="NZ_JAPQER010000008.1"/>
</dbReference>
<dbReference type="InterPro" id="IPR045175">
    <property type="entry name" value="M28_fam"/>
</dbReference>
<dbReference type="PANTHER" id="PTHR12147:SF26">
    <property type="entry name" value="PEPTIDASE M28 DOMAIN-CONTAINING PROTEIN"/>
    <property type="match status" value="1"/>
</dbReference>
<comment type="caution">
    <text evidence="3">The sequence shown here is derived from an EMBL/GenBank/DDBJ whole genome shotgun (WGS) entry which is preliminary data.</text>
</comment>
<evidence type="ECO:0000313" key="4">
    <source>
        <dbReference type="Proteomes" id="UP001078443"/>
    </source>
</evidence>
<protein>
    <submittedName>
        <fullName evidence="3">M28 family metallopeptidase</fullName>
    </submittedName>
</protein>
<dbReference type="SUPFAM" id="SSF53187">
    <property type="entry name" value="Zn-dependent exopeptidases"/>
    <property type="match status" value="1"/>
</dbReference>
<keyword evidence="1" id="KW-0812">Transmembrane</keyword>
<dbReference type="Gene3D" id="3.40.630.10">
    <property type="entry name" value="Zn peptidases"/>
    <property type="match status" value="1"/>
</dbReference>
<organism evidence="3 4">
    <name type="scientific">Clostridium aestuarii</name>
    <dbReference type="NCBI Taxonomy" id="338193"/>
    <lineage>
        <taxon>Bacteria</taxon>
        <taxon>Bacillati</taxon>
        <taxon>Bacillota</taxon>
        <taxon>Clostridia</taxon>
        <taxon>Eubacteriales</taxon>
        <taxon>Clostridiaceae</taxon>
        <taxon>Clostridium</taxon>
    </lineage>
</organism>
<keyword evidence="1" id="KW-0472">Membrane</keyword>
<evidence type="ECO:0000259" key="2">
    <source>
        <dbReference type="Pfam" id="PF04389"/>
    </source>
</evidence>
<gene>
    <name evidence="3" type="ORF">OW763_15080</name>
</gene>
<dbReference type="EMBL" id="JAPQER010000008">
    <property type="protein sequence ID" value="MCY6485653.1"/>
    <property type="molecule type" value="Genomic_DNA"/>
</dbReference>
<feature type="domain" description="Peptidase M28" evidence="2">
    <location>
        <begin position="215"/>
        <end position="406"/>
    </location>
</feature>
<keyword evidence="1" id="KW-1133">Transmembrane helix</keyword>
<evidence type="ECO:0000313" key="3">
    <source>
        <dbReference type="EMBL" id="MCY6485653.1"/>
    </source>
</evidence>
<proteinExistence type="predicted"/>
<name>A0ABT4D339_9CLOT</name>
<dbReference type="PANTHER" id="PTHR12147">
    <property type="entry name" value="METALLOPEPTIDASE M28 FAMILY MEMBER"/>
    <property type="match status" value="1"/>
</dbReference>
<feature type="transmembrane region" description="Helical" evidence="1">
    <location>
        <begin position="421"/>
        <end position="442"/>
    </location>
</feature>
<keyword evidence="4" id="KW-1185">Reference proteome</keyword>
<dbReference type="InterPro" id="IPR007484">
    <property type="entry name" value="Peptidase_M28"/>
</dbReference>
<sequence length="448" mass="51837">MKKLIKYFILCILLVSFYTSFKTFQVIDSFNTENVINTIDYLCSDHFKGRLSGTLENKQVEQYIKLKFIENNLKPFMGSYEQTFKINYPKMLNKEPFLNIIDTNGHIVKNFIYNKDFKEDMLNFRNNKFSINNENPLLIQRKTSIQIKQNKDYFLFYIPSDRTLEFRSSFIKTAPWSMCIKVTENTLKTIKEALSKNFTINCFIPFTTQETTARNIMGYIEGKDKDSDPIIISAHFDHLGCDLCNNIYKGALDNASGTAFMMEMIKYINSIGKPTRNILFLGFNAEEFGCIGSTNFVQKYKNHLKNSKVFNFDMIGSDNGVPLYIMGGKKDSSKNDFINSISSTCIDEDIHFNYLFKDASDHKSFRENNIDAITLCDNDTSRIHTPNDKPEFISTTAIERCFNVASKEIIKQAYYSNPMLIYYKQCMIISLTGIILILIHCIKNKRAS</sequence>
<reference evidence="3" key="1">
    <citation type="submission" date="2022-12" db="EMBL/GenBank/DDBJ databases">
        <authorList>
            <person name="Wang J."/>
        </authorList>
    </citation>
    <scope>NUCLEOTIDE SEQUENCE</scope>
    <source>
        <strain evidence="3">HY-45-18</strain>
    </source>
</reference>
<dbReference type="Proteomes" id="UP001078443">
    <property type="component" value="Unassembled WGS sequence"/>
</dbReference>